<dbReference type="Proteomes" id="UP000194260">
    <property type="component" value="Chromosome"/>
</dbReference>
<dbReference type="STRING" id="1660073.CSUIS_0523"/>
<dbReference type="EMBL" id="CP018789">
    <property type="protein sequence ID" value="ARR00350.1"/>
    <property type="molecule type" value="Genomic_DNA"/>
</dbReference>
<organism evidence="1 2">
    <name type="scientific">Campylobacter porcelli</name>
    <dbReference type="NCBI Taxonomy" id="1660073"/>
    <lineage>
        <taxon>Bacteria</taxon>
        <taxon>Pseudomonadati</taxon>
        <taxon>Campylobacterota</taxon>
        <taxon>Epsilonproteobacteria</taxon>
        <taxon>Campylobacterales</taxon>
        <taxon>Campylobacteraceae</taxon>
        <taxon>Campylobacter</taxon>
    </lineage>
</organism>
<evidence type="ECO:0000313" key="1">
    <source>
        <dbReference type="EMBL" id="ARR00350.1"/>
    </source>
</evidence>
<protein>
    <submittedName>
        <fullName evidence="1">Uncharacterized protein</fullName>
    </submittedName>
</protein>
<proteinExistence type="predicted"/>
<dbReference type="RefSeq" id="WP_086296995.1">
    <property type="nucleotide sequence ID" value="NZ_CP018789.1"/>
</dbReference>
<gene>
    <name evidence="1" type="ORF">CSUIS_0523</name>
</gene>
<sequence length="115" mass="12730">MMLCGVNRKDFTNFVCLNSGQGALMMSGGGSYRIKGVVSSNYTWPTYNQKRCYFNDDAKALHILIDTGRTGSSYGDNMSWDIDVTLQAQGALYFWGAYHTSPSGWKFTGSVERVG</sequence>
<name>A0A1X9SVR8_9BACT</name>
<evidence type="ECO:0000313" key="2">
    <source>
        <dbReference type="Proteomes" id="UP000194260"/>
    </source>
</evidence>
<dbReference type="AlphaFoldDB" id="A0A1X9SVR8"/>
<reference evidence="2" key="1">
    <citation type="journal article" date="2017" name="Genome Biol. Evol.">
        <title>Comparative Genomic Analysis Identifies a Campylobacter Clade Deficient in Selenium Metabolism.</title>
        <authorList>
            <person name="Miller W.G."/>
            <person name="Yee E."/>
            <person name="Lopes B.S."/>
            <person name="Chapman M.H."/>
            <person name="Huynh S."/>
            <person name="Bono J.L."/>
            <person name="Parker C.T."/>
            <person name="Strachan N.J.C."/>
            <person name="Forbes K.J."/>
        </authorList>
    </citation>
    <scope>NUCLEOTIDE SEQUENCE [LARGE SCALE GENOMIC DNA]</scope>
    <source>
        <strain evidence="2">RM6137</strain>
    </source>
</reference>
<dbReference type="KEGG" id="camy:CSUIS_0523"/>
<accession>A0A1X9SVR8</accession>